<evidence type="ECO:0000313" key="4">
    <source>
        <dbReference type="EMBL" id="TRM65627.1"/>
    </source>
</evidence>
<dbReference type="InterPro" id="IPR038986">
    <property type="entry name" value="Clr2"/>
</dbReference>
<dbReference type="OrthoDB" id="2421327at2759"/>
<feature type="region of interest" description="Disordered" evidence="1">
    <location>
        <begin position="1"/>
        <end position="32"/>
    </location>
</feature>
<keyword evidence="5" id="KW-1185">Reference proteome</keyword>
<feature type="compositionally biased region" description="Low complexity" evidence="1">
    <location>
        <begin position="586"/>
        <end position="601"/>
    </location>
</feature>
<proteinExistence type="predicted"/>
<name>A0A550CLK2_9AGAR</name>
<evidence type="ECO:0000256" key="1">
    <source>
        <dbReference type="SAM" id="MobiDB-lite"/>
    </source>
</evidence>
<feature type="region of interest" description="Disordered" evidence="1">
    <location>
        <begin position="392"/>
        <end position="458"/>
    </location>
</feature>
<feature type="compositionally biased region" description="Polar residues" evidence="1">
    <location>
        <begin position="1"/>
        <end position="10"/>
    </location>
</feature>
<dbReference type="PANTHER" id="PTHR38046">
    <property type="entry name" value="CRYPTIC LOCI REGULATOR 2"/>
    <property type="match status" value="1"/>
</dbReference>
<reference evidence="4 5" key="1">
    <citation type="journal article" date="2019" name="New Phytol.">
        <title>Comparative genomics reveals unique wood-decay strategies and fruiting body development in the Schizophyllaceae.</title>
        <authorList>
            <person name="Almasi E."/>
            <person name="Sahu N."/>
            <person name="Krizsan K."/>
            <person name="Balint B."/>
            <person name="Kovacs G.M."/>
            <person name="Kiss B."/>
            <person name="Cseklye J."/>
            <person name="Drula E."/>
            <person name="Henrissat B."/>
            <person name="Nagy I."/>
            <person name="Chovatia M."/>
            <person name="Adam C."/>
            <person name="LaButti K."/>
            <person name="Lipzen A."/>
            <person name="Riley R."/>
            <person name="Grigoriev I.V."/>
            <person name="Nagy L.G."/>
        </authorList>
    </citation>
    <scope>NUCLEOTIDE SEQUENCE [LARGE SCALE GENOMIC DNA]</scope>
    <source>
        <strain evidence="4 5">NL-1724</strain>
    </source>
</reference>
<organism evidence="4 5">
    <name type="scientific">Schizophyllum amplum</name>
    <dbReference type="NCBI Taxonomy" id="97359"/>
    <lineage>
        <taxon>Eukaryota</taxon>
        <taxon>Fungi</taxon>
        <taxon>Dikarya</taxon>
        <taxon>Basidiomycota</taxon>
        <taxon>Agaricomycotina</taxon>
        <taxon>Agaricomycetes</taxon>
        <taxon>Agaricomycetidae</taxon>
        <taxon>Agaricales</taxon>
        <taxon>Schizophyllaceae</taxon>
        <taxon>Schizophyllum</taxon>
    </lineage>
</organism>
<dbReference type="GO" id="GO:0031934">
    <property type="term" value="C:mating-type region heterochromatin"/>
    <property type="evidence" value="ECO:0007669"/>
    <property type="project" value="TreeGrafter"/>
</dbReference>
<dbReference type="Proteomes" id="UP000320762">
    <property type="component" value="Unassembled WGS sequence"/>
</dbReference>
<gene>
    <name evidence="4" type="ORF">BD626DRAFT_616540</name>
</gene>
<dbReference type="EMBL" id="VDMD01000005">
    <property type="protein sequence ID" value="TRM65627.1"/>
    <property type="molecule type" value="Genomic_DNA"/>
</dbReference>
<comment type="caution">
    <text evidence="4">The sequence shown here is derived from an EMBL/GenBank/DDBJ whole genome shotgun (WGS) entry which is preliminary data.</text>
</comment>
<evidence type="ECO:0000259" key="2">
    <source>
        <dbReference type="Pfam" id="PF10383"/>
    </source>
</evidence>
<dbReference type="PANTHER" id="PTHR38046:SF1">
    <property type="entry name" value="CRYPTIC LOCI REGULATOR 2"/>
    <property type="match status" value="1"/>
</dbReference>
<dbReference type="GO" id="GO:0070824">
    <property type="term" value="C:SHREC complex"/>
    <property type="evidence" value="ECO:0007669"/>
    <property type="project" value="InterPro"/>
</dbReference>
<dbReference type="Pfam" id="PF16761">
    <property type="entry name" value="Clr2_transil"/>
    <property type="match status" value="1"/>
</dbReference>
<feature type="domain" description="Cryptic loci regulator 2 C-terminal" evidence="2">
    <location>
        <begin position="466"/>
        <end position="649"/>
    </location>
</feature>
<dbReference type="GO" id="GO:0033553">
    <property type="term" value="C:rDNA heterochromatin"/>
    <property type="evidence" value="ECO:0007669"/>
    <property type="project" value="TreeGrafter"/>
</dbReference>
<protein>
    <recommendedName>
        <fullName evidence="6">Cryptic loci regulator 2 N-terminal domain-containing protein</fullName>
    </recommendedName>
</protein>
<feature type="region of interest" description="Disordered" evidence="1">
    <location>
        <begin position="575"/>
        <end position="612"/>
    </location>
</feature>
<evidence type="ECO:0000313" key="5">
    <source>
        <dbReference type="Proteomes" id="UP000320762"/>
    </source>
</evidence>
<dbReference type="InterPro" id="IPR018839">
    <property type="entry name" value="Tscrpt-silencing_Clr2_C"/>
</dbReference>
<dbReference type="AlphaFoldDB" id="A0A550CLK2"/>
<dbReference type="GO" id="GO:0030466">
    <property type="term" value="P:silent mating-type cassette heterochromatin formation"/>
    <property type="evidence" value="ECO:0007669"/>
    <property type="project" value="TreeGrafter"/>
</dbReference>
<evidence type="ECO:0000259" key="3">
    <source>
        <dbReference type="Pfam" id="PF16761"/>
    </source>
</evidence>
<dbReference type="InterPro" id="IPR031915">
    <property type="entry name" value="Clr2_N"/>
</dbReference>
<dbReference type="Pfam" id="PF10383">
    <property type="entry name" value="Clr2"/>
    <property type="match status" value="1"/>
</dbReference>
<dbReference type="STRING" id="97359.A0A550CLK2"/>
<sequence length="738" mass="82879">MVSRNVSNTGELPENPQWLEFPRSDGDESTWPSKTQRIVEDGEVNFMKYCHIDEPVCKRYRVAVGDAVARAMELPEIEGRPYVLKDWPRGYRMFDHHKGPANAPRHDMYLLSLPSINEFVPHAHWLMTDPTMNTVNCMCKYCKRTPQRVITQTLTAANVLPRHRTAGPSGKVKVARLRNMAQKPAAATRLHASIQRPLKPLRAAAGIDRTPMNQDRNHDLRVLHASANRLYKRWFREGEIVWGILATPIRGEGPPITFWPCIIEDCNIHTNTRPRTEADLPGPVPWVREQYARYKLRCLAVSHMLFVSEDGLIPYMATGHAPQDIIEWVKSRPRDDFQFKEDALRDVNPAPLDPPDSPVDYMKTVFAYAVAVQIASAHTNYWTPTDEWEFRHQPQPAQDALSSSRDRQRRGSPRMSLETALNAAAAHNQRGVASTASDMGPEELAEVSSRLLGDEAHGKPQTQIRYQGIWWGPERIWVDDLIRLKAPRRALAINGAQHIYEHAPPSNSTLELARAKGIDLGRHMSGAAMRATFMKLTGLVVVEIEREGKRKKECRAVGELYELADKGYEEQVPALRAPQGSKPIDPSSSAGESSNAGANPAPGDALSAPVLSETFPLPPPPDGYVWRRITHAGYEAVISLTLISGRYYPGILKHPLVVAELQRAQEENRDSPVFQLEGLNSGYACAIDPYIFMQVREQQLIAAHKTAWDSLSNWCEQGEDDLMEVDGEEDVQMENASP</sequence>
<evidence type="ECO:0008006" key="6">
    <source>
        <dbReference type="Google" id="ProtNLM"/>
    </source>
</evidence>
<accession>A0A550CLK2</accession>
<feature type="domain" description="Cryptic loci regulator 2 N-terminal" evidence="3">
    <location>
        <begin position="82"/>
        <end position="142"/>
    </location>
</feature>